<organism evidence="1 2">
    <name type="scientific">Leucobacter massiliensis</name>
    <dbReference type="NCBI Taxonomy" id="1686285"/>
    <lineage>
        <taxon>Bacteria</taxon>
        <taxon>Bacillati</taxon>
        <taxon>Actinomycetota</taxon>
        <taxon>Actinomycetes</taxon>
        <taxon>Micrococcales</taxon>
        <taxon>Microbacteriaceae</taxon>
        <taxon>Leucobacter</taxon>
    </lineage>
</organism>
<dbReference type="OrthoDB" id="5076396at2"/>
<keyword evidence="2" id="KW-1185">Reference proteome</keyword>
<name>A0A2S9QLQ0_9MICO</name>
<proteinExistence type="predicted"/>
<reference evidence="1 2" key="1">
    <citation type="journal article" date="2017" name="New Microbes New Infect">
        <title>Genome sequence of 'Leucobacter massiliensis' sp. nov. isolated from human pharynx after travel to the 2014 Hajj.</title>
        <authorList>
            <person name="Leangapichart T."/>
            <person name="Gautret P."/>
            <person name="Nguyen T.T."/>
            <person name="Armstrong N."/>
            <person name="Rolain J.M."/>
        </authorList>
    </citation>
    <scope>NUCLEOTIDE SEQUENCE [LARGE SCALE GENOMIC DNA]</scope>
    <source>
        <strain evidence="1 2">122RC15</strain>
    </source>
</reference>
<gene>
    <name evidence="1" type="ORF">B4915_10885</name>
</gene>
<dbReference type="AlphaFoldDB" id="A0A2S9QLQ0"/>
<sequence length="67" mass="7141">MDYERTEGPDGLEIRVPTDDGYRTCSECGGDCAPDTSLSADGTGVRIAFVCAEHGVQSVVDPFSDLR</sequence>
<dbReference type="Proteomes" id="UP000238650">
    <property type="component" value="Unassembled WGS sequence"/>
</dbReference>
<dbReference type="EMBL" id="MWZD01000018">
    <property type="protein sequence ID" value="PRI10503.1"/>
    <property type="molecule type" value="Genomic_DNA"/>
</dbReference>
<evidence type="ECO:0000313" key="1">
    <source>
        <dbReference type="EMBL" id="PRI10503.1"/>
    </source>
</evidence>
<evidence type="ECO:0000313" key="2">
    <source>
        <dbReference type="Proteomes" id="UP000238650"/>
    </source>
</evidence>
<protein>
    <submittedName>
        <fullName evidence="1">Uncharacterized protein</fullName>
    </submittedName>
</protein>
<dbReference type="RefSeq" id="WP_105805853.1">
    <property type="nucleotide sequence ID" value="NZ_MWZD01000018.1"/>
</dbReference>
<accession>A0A2S9QLQ0</accession>
<comment type="caution">
    <text evidence="1">The sequence shown here is derived from an EMBL/GenBank/DDBJ whole genome shotgun (WGS) entry which is preliminary data.</text>
</comment>